<dbReference type="Proteomes" id="UP001157006">
    <property type="component" value="Chromosome 4"/>
</dbReference>
<gene>
    <name evidence="2" type="ORF">VFH_IV104640</name>
</gene>
<dbReference type="PANTHER" id="PTHR31776:SF18">
    <property type="entry name" value="NON-REDUCING END ALPHA-L-ARABINOFURANOSIDASE"/>
    <property type="match status" value="1"/>
</dbReference>
<dbReference type="SUPFAM" id="SSF51445">
    <property type="entry name" value="(Trans)glycosidases"/>
    <property type="match status" value="1"/>
</dbReference>
<feature type="domain" description="Alpha-L-arabinofuranosidase 1 catalytic" evidence="1">
    <location>
        <begin position="19"/>
        <end position="205"/>
    </location>
</feature>
<dbReference type="Gene3D" id="3.20.20.80">
    <property type="entry name" value="Glycosidases"/>
    <property type="match status" value="1"/>
</dbReference>
<dbReference type="InterPro" id="IPR017853">
    <property type="entry name" value="GH"/>
</dbReference>
<evidence type="ECO:0000313" key="2">
    <source>
        <dbReference type="EMBL" id="CAI8608835.1"/>
    </source>
</evidence>
<dbReference type="EMBL" id="OX451739">
    <property type="protein sequence ID" value="CAI8608835.1"/>
    <property type="molecule type" value="Genomic_DNA"/>
</dbReference>
<dbReference type="AlphaFoldDB" id="A0AAV1AI33"/>
<evidence type="ECO:0000259" key="1">
    <source>
        <dbReference type="Pfam" id="PF22848"/>
    </source>
</evidence>
<keyword evidence="3" id="KW-1185">Reference proteome</keyword>
<name>A0AAV1AI33_VICFA</name>
<sequence>MPLDTYKGHGFQNDLFQMVADLKPKTFRFSGNYLKNAFRWKDTVGPWEERPGHYNDMWKFWTDDEFEDLGACPIWVFNNGISHHDQINTSVISQFIQEALNGIEFAIGSPESKWGSLRASMGHPKPFDLRYVGVGNEDCGKYNYQGNYLKFYKAIKNTYPDIQIISNCDGSQYPLNRPADLYDFHIYTNSKDMFSQYTKFDKAPRSSSKVFPMKLHFSLDLKKIVMLSAWLPMHPLCKHK</sequence>
<protein>
    <recommendedName>
        <fullName evidence="1">Alpha-L-arabinofuranosidase 1 catalytic domain-containing protein</fullName>
    </recommendedName>
</protein>
<dbReference type="InterPro" id="IPR055235">
    <property type="entry name" value="ASD1_cat"/>
</dbReference>
<dbReference type="Pfam" id="PF22848">
    <property type="entry name" value="ASD1_dom"/>
    <property type="match status" value="1"/>
</dbReference>
<reference evidence="2 3" key="1">
    <citation type="submission" date="2023-01" db="EMBL/GenBank/DDBJ databases">
        <authorList>
            <person name="Kreplak J."/>
        </authorList>
    </citation>
    <scope>NUCLEOTIDE SEQUENCE [LARGE SCALE GENOMIC DNA]</scope>
</reference>
<proteinExistence type="predicted"/>
<accession>A0AAV1AI33</accession>
<dbReference type="GO" id="GO:0046556">
    <property type="term" value="F:alpha-L-arabinofuranosidase activity"/>
    <property type="evidence" value="ECO:0007669"/>
    <property type="project" value="TreeGrafter"/>
</dbReference>
<evidence type="ECO:0000313" key="3">
    <source>
        <dbReference type="Proteomes" id="UP001157006"/>
    </source>
</evidence>
<dbReference type="PANTHER" id="PTHR31776">
    <property type="entry name" value="ALPHA-L-ARABINOFURANOSIDASE 1"/>
    <property type="match status" value="1"/>
</dbReference>
<dbReference type="InterPro" id="IPR051563">
    <property type="entry name" value="Glycosyl_Hydrolase_51"/>
</dbReference>
<organism evidence="2 3">
    <name type="scientific">Vicia faba</name>
    <name type="common">Broad bean</name>
    <name type="synonym">Faba vulgaris</name>
    <dbReference type="NCBI Taxonomy" id="3906"/>
    <lineage>
        <taxon>Eukaryota</taxon>
        <taxon>Viridiplantae</taxon>
        <taxon>Streptophyta</taxon>
        <taxon>Embryophyta</taxon>
        <taxon>Tracheophyta</taxon>
        <taxon>Spermatophyta</taxon>
        <taxon>Magnoliopsida</taxon>
        <taxon>eudicotyledons</taxon>
        <taxon>Gunneridae</taxon>
        <taxon>Pentapetalae</taxon>
        <taxon>rosids</taxon>
        <taxon>fabids</taxon>
        <taxon>Fabales</taxon>
        <taxon>Fabaceae</taxon>
        <taxon>Papilionoideae</taxon>
        <taxon>50 kb inversion clade</taxon>
        <taxon>NPAAA clade</taxon>
        <taxon>Hologalegina</taxon>
        <taxon>IRL clade</taxon>
        <taxon>Fabeae</taxon>
        <taxon>Vicia</taxon>
    </lineage>
</organism>